<comment type="catalytic activity">
    <reaction evidence="4">
        <text>glycine + O2 + H2O = glyoxylate + H2O2 + NH4(+)</text>
        <dbReference type="Rhea" id="RHEA:11532"/>
        <dbReference type="ChEBI" id="CHEBI:15377"/>
        <dbReference type="ChEBI" id="CHEBI:15379"/>
        <dbReference type="ChEBI" id="CHEBI:16240"/>
        <dbReference type="ChEBI" id="CHEBI:28938"/>
        <dbReference type="ChEBI" id="CHEBI:36655"/>
        <dbReference type="ChEBI" id="CHEBI:57305"/>
        <dbReference type="EC" id="1.4.3.19"/>
    </reaction>
</comment>
<keyword evidence="2" id="KW-0784">Thiamine biosynthesis</keyword>
<comment type="pathway">
    <text evidence="1">Cofactor biosynthesis; thiamine diphosphate biosynthesis.</text>
</comment>
<evidence type="ECO:0000259" key="6">
    <source>
        <dbReference type="Pfam" id="PF01266"/>
    </source>
</evidence>
<gene>
    <name evidence="7" type="ORF">GCM10007298_02350</name>
</gene>
<keyword evidence="8" id="KW-1185">Reference proteome</keyword>
<accession>A0ABQ1U3S6</accession>
<dbReference type="PANTHER" id="PTHR13847">
    <property type="entry name" value="SARCOSINE DEHYDROGENASE-RELATED"/>
    <property type="match status" value="1"/>
</dbReference>
<feature type="domain" description="FAD dependent oxidoreductase" evidence="6">
    <location>
        <begin position="5"/>
        <end position="330"/>
    </location>
</feature>
<dbReference type="SUPFAM" id="SSF54373">
    <property type="entry name" value="FAD-linked reductases, C-terminal domain"/>
    <property type="match status" value="1"/>
</dbReference>
<keyword evidence="3" id="KW-0560">Oxidoreductase</keyword>
<dbReference type="Pfam" id="PF01266">
    <property type="entry name" value="DAO"/>
    <property type="match status" value="1"/>
</dbReference>
<sequence>MGRTLAVVGGGVVGSMIAWRAARKGWDTTIYESDRADSASWVAGGMLGCLGEARPGEDTALDLARASARCWPEVLTALADPTITVASDTVLIAADTADAHELATRADYLLGHGLAMKPLSGKDIRSVSPGLGSSVRRGYLAMSEGALDNRALLRALRGAATQAGVEVRTHHVTDVGDLDTDQVVVAAGVGVGRLWPPAPVRAEKGEIIRLRRPPTAPPPPDNVIRARWRGRLVYLVPRGDGVVVGATQYEVGVDTDPEPRAGGVGDLLADAIEVMPGLAEYRVSEVGGGMRPVTPDALPLIGRVDERTVLAAGHGRNGIMLAPITAELVTGHLDGTADPRWSATLDPRRFT</sequence>
<comment type="caution">
    <text evidence="7">The sequence shown here is derived from an EMBL/GenBank/DDBJ whole genome shotgun (WGS) entry which is preliminary data.</text>
</comment>
<evidence type="ECO:0000256" key="4">
    <source>
        <dbReference type="ARBA" id="ARBA00049872"/>
    </source>
</evidence>
<evidence type="ECO:0000256" key="5">
    <source>
        <dbReference type="ARBA" id="ARBA00050018"/>
    </source>
</evidence>
<proteinExistence type="predicted"/>
<evidence type="ECO:0000256" key="2">
    <source>
        <dbReference type="ARBA" id="ARBA00022977"/>
    </source>
</evidence>
<dbReference type="InterPro" id="IPR012727">
    <property type="entry name" value="Gly_oxidase_ThiO"/>
</dbReference>
<dbReference type="Proteomes" id="UP000632454">
    <property type="component" value="Unassembled WGS sequence"/>
</dbReference>
<name>A0ABQ1U3S6_9NOCA</name>
<protein>
    <recommendedName>
        <fullName evidence="5">glycine oxidase</fullName>
        <ecNumber evidence="5">1.4.3.19</ecNumber>
    </recommendedName>
</protein>
<reference evidence="8" key="1">
    <citation type="journal article" date="2019" name="Int. J. Syst. Evol. Microbiol.">
        <title>The Global Catalogue of Microorganisms (GCM) 10K type strain sequencing project: providing services to taxonomists for standard genome sequencing and annotation.</title>
        <authorList>
            <consortium name="The Broad Institute Genomics Platform"/>
            <consortium name="The Broad Institute Genome Sequencing Center for Infectious Disease"/>
            <person name="Wu L."/>
            <person name="Ma J."/>
        </authorList>
    </citation>
    <scope>NUCLEOTIDE SEQUENCE [LARGE SCALE GENOMIC DNA]</scope>
    <source>
        <strain evidence="8">CCM 7855</strain>
    </source>
</reference>
<evidence type="ECO:0000313" key="7">
    <source>
        <dbReference type="EMBL" id="GGF09947.1"/>
    </source>
</evidence>
<dbReference type="SUPFAM" id="SSF51905">
    <property type="entry name" value="FAD/NAD(P)-binding domain"/>
    <property type="match status" value="1"/>
</dbReference>
<dbReference type="EMBL" id="BMCS01000001">
    <property type="protein sequence ID" value="GGF09947.1"/>
    <property type="molecule type" value="Genomic_DNA"/>
</dbReference>
<evidence type="ECO:0000313" key="8">
    <source>
        <dbReference type="Proteomes" id="UP000632454"/>
    </source>
</evidence>
<organism evidence="7 8">
    <name type="scientific">Williamsia phyllosphaerae</name>
    <dbReference type="NCBI Taxonomy" id="885042"/>
    <lineage>
        <taxon>Bacteria</taxon>
        <taxon>Bacillati</taxon>
        <taxon>Actinomycetota</taxon>
        <taxon>Actinomycetes</taxon>
        <taxon>Mycobacteriales</taxon>
        <taxon>Nocardiaceae</taxon>
        <taxon>Williamsia</taxon>
    </lineage>
</organism>
<dbReference type="Gene3D" id="3.30.9.10">
    <property type="entry name" value="D-Amino Acid Oxidase, subunit A, domain 2"/>
    <property type="match status" value="1"/>
</dbReference>
<dbReference type="EC" id="1.4.3.19" evidence="5"/>
<dbReference type="Gene3D" id="3.50.50.60">
    <property type="entry name" value="FAD/NAD(P)-binding domain"/>
    <property type="match status" value="1"/>
</dbReference>
<evidence type="ECO:0000256" key="1">
    <source>
        <dbReference type="ARBA" id="ARBA00004948"/>
    </source>
</evidence>
<dbReference type="RefSeq" id="WP_188486152.1">
    <property type="nucleotide sequence ID" value="NZ_BMCS01000001.1"/>
</dbReference>
<dbReference type="InterPro" id="IPR006076">
    <property type="entry name" value="FAD-dep_OxRdtase"/>
</dbReference>
<dbReference type="InterPro" id="IPR036188">
    <property type="entry name" value="FAD/NAD-bd_sf"/>
</dbReference>
<evidence type="ECO:0000256" key="3">
    <source>
        <dbReference type="ARBA" id="ARBA00023002"/>
    </source>
</evidence>
<dbReference type="PANTHER" id="PTHR13847:SF289">
    <property type="entry name" value="GLYCINE OXIDASE"/>
    <property type="match status" value="1"/>
</dbReference>
<dbReference type="NCBIfam" id="TIGR02352">
    <property type="entry name" value="thiamin_ThiO"/>
    <property type="match status" value="1"/>
</dbReference>